<dbReference type="SUPFAM" id="SSF47413">
    <property type="entry name" value="lambda repressor-like DNA-binding domains"/>
    <property type="match status" value="1"/>
</dbReference>
<evidence type="ECO:0000256" key="1">
    <source>
        <dbReference type="SAM" id="MobiDB-lite"/>
    </source>
</evidence>
<feature type="compositionally biased region" description="Basic and acidic residues" evidence="1">
    <location>
        <begin position="162"/>
        <end position="172"/>
    </location>
</feature>
<evidence type="ECO:0000313" key="4">
    <source>
        <dbReference type="Proteomes" id="UP000295399"/>
    </source>
</evidence>
<proteinExistence type="predicted"/>
<dbReference type="Pfam" id="PF13413">
    <property type="entry name" value="HTH_25"/>
    <property type="match status" value="1"/>
</dbReference>
<dbReference type="CDD" id="cd00093">
    <property type="entry name" value="HTH_XRE"/>
    <property type="match status" value="1"/>
</dbReference>
<dbReference type="AlphaFoldDB" id="A0A4R2PL30"/>
<name>A0A4R2PL30_RHOSA</name>
<dbReference type="Pfam" id="PF13464">
    <property type="entry name" value="RodZ_C"/>
    <property type="match status" value="1"/>
</dbReference>
<feature type="region of interest" description="Disordered" evidence="1">
    <location>
        <begin position="159"/>
        <end position="198"/>
    </location>
</feature>
<dbReference type="InterPro" id="IPR025194">
    <property type="entry name" value="RodZ-like_C"/>
</dbReference>
<dbReference type="PANTHER" id="PTHR34475">
    <property type="match status" value="1"/>
</dbReference>
<dbReference type="InterPro" id="IPR010982">
    <property type="entry name" value="Lambda_DNA-bd_dom_sf"/>
</dbReference>
<reference evidence="3 4" key="1">
    <citation type="submission" date="2019-03" db="EMBL/GenBank/DDBJ databases">
        <title>Genomic Encyclopedia of Type Strains, Phase IV (KMG-IV): sequencing the most valuable type-strain genomes for metagenomic binning, comparative biology and taxonomic classification.</title>
        <authorList>
            <person name="Goeker M."/>
        </authorList>
    </citation>
    <scope>NUCLEOTIDE SEQUENCE [LARGE SCALE GENOMIC DNA]</scope>
    <source>
        <strain evidence="3 4">DSM 2132</strain>
    </source>
</reference>
<dbReference type="Proteomes" id="UP000295399">
    <property type="component" value="Unassembled WGS sequence"/>
</dbReference>
<dbReference type="PANTHER" id="PTHR34475:SF1">
    <property type="entry name" value="CYTOSKELETON PROTEIN RODZ"/>
    <property type="match status" value="1"/>
</dbReference>
<feature type="compositionally biased region" description="Polar residues" evidence="1">
    <location>
        <begin position="1"/>
        <end position="13"/>
    </location>
</feature>
<dbReference type="InterPro" id="IPR050400">
    <property type="entry name" value="Bact_Cytoskel_RodZ"/>
</dbReference>
<dbReference type="GO" id="GO:0003677">
    <property type="term" value="F:DNA binding"/>
    <property type="evidence" value="ECO:0007669"/>
    <property type="project" value="InterPro"/>
</dbReference>
<dbReference type="OrthoDB" id="9790252at2"/>
<protein>
    <submittedName>
        <fullName evidence="3">Cytoskeletal protein RodZ</fullName>
    </submittedName>
</protein>
<dbReference type="EMBL" id="SLXO01000004">
    <property type="protein sequence ID" value="TCP35398.1"/>
    <property type="molecule type" value="Genomic_DNA"/>
</dbReference>
<dbReference type="PROSITE" id="PS50943">
    <property type="entry name" value="HTH_CROC1"/>
    <property type="match status" value="1"/>
</dbReference>
<evidence type="ECO:0000313" key="3">
    <source>
        <dbReference type="EMBL" id="TCP35398.1"/>
    </source>
</evidence>
<dbReference type="InParanoid" id="A0A4R2PL30"/>
<feature type="region of interest" description="Disordered" evidence="1">
    <location>
        <begin position="1"/>
        <end position="20"/>
    </location>
</feature>
<evidence type="ECO:0000259" key="2">
    <source>
        <dbReference type="PROSITE" id="PS50943"/>
    </source>
</evidence>
<dbReference type="Gene3D" id="1.10.260.40">
    <property type="entry name" value="lambda repressor-like DNA-binding domains"/>
    <property type="match status" value="1"/>
</dbReference>
<feature type="domain" description="HTH cro/C1-type" evidence="2">
    <location>
        <begin position="24"/>
        <end position="56"/>
    </location>
</feature>
<sequence>MTQDQSDWTSQPSAADMPSVGDQLRRARLGAGLSLEQVAAALNIRRGQLSALEDGRCDDLPAAAFALGFVRAYAGWLGLDVTALADQYKAERAMATMPTQLTFKEPEAPRRPMPGFAVLASSMAAAVMLYFGVVKDDGDGAQARTAGGGEVTVASSAGFEPAVDRRPVEPRPADLQTAGRRDRATVQPAHATAAAEPMATPAVQRVLAPPRSAFTRDSAMAARADRGAVVAPGASGADRGAAASAARPLSAATADRPAVSLTPGDDVWLLEATDAVWVQVTGTEQADLFSGLLKPGQRRLVPVEDGRALTVSNAQALVVRRGDEVYRELGGYGKVLEDVALDRDSLQSLAQIALR</sequence>
<comment type="caution">
    <text evidence="3">The sequence shown here is derived from an EMBL/GenBank/DDBJ whole genome shotgun (WGS) entry which is preliminary data.</text>
</comment>
<dbReference type="SMART" id="SM00530">
    <property type="entry name" value="HTH_XRE"/>
    <property type="match status" value="1"/>
</dbReference>
<organism evidence="3 4">
    <name type="scientific">Rhodothalassium salexigens DSM 2132</name>
    <dbReference type="NCBI Taxonomy" id="1188247"/>
    <lineage>
        <taxon>Bacteria</taxon>
        <taxon>Pseudomonadati</taxon>
        <taxon>Pseudomonadota</taxon>
        <taxon>Alphaproteobacteria</taxon>
        <taxon>Rhodothalassiales</taxon>
        <taxon>Rhodothalassiaceae</taxon>
        <taxon>Rhodothalassium</taxon>
    </lineage>
</organism>
<keyword evidence="4" id="KW-1185">Reference proteome</keyword>
<dbReference type="InterPro" id="IPR001387">
    <property type="entry name" value="Cro/C1-type_HTH"/>
</dbReference>
<accession>A0A4R2PL30</accession>
<gene>
    <name evidence="3" type="ORF">EV659_104250</name>
</gene>
<feature type="compositionally biased region" description="Low complexity" evidence="1">
    <location>
        <begin position="185"/>
        <end position="198"/>
    </location>
</feature>